<name>A0A8S0ZPS3_ARCPL</name>
<feature type="compositionally biased region" description="Polar residues" evidence="6">
    <location>
        <begin position="564"/>
        <end position="587"/>
    </location>
</feature>
<evidence type="ECO:0000256" key="6">
    <source>
        <dbReference type="SAM" id="MobiDB-lite"/>
    </source>
</evidence>
<keyword evidence="4" id="KW-0175">Coiled coil</keyword>
<feature type="compositionally biased region" description="Basic and acidic residues" evidence="6">
    <location>
        <begin position="1353"/>
        <end position="1375"/>
    </location>
</feature>
<dbReference type="Proteomes" id="UP000494106">
    <property type="component" value="Unassembled WGS sequence"/>
</dbReference>
<feature type="compositionally biased region" description="Polar residues" evidence="6">
    <location>
        <begin position="1044"/>
        <end position="1067"/>
    </location>
</feature>
<feature type="compositionally biased region" description="Polar residues" evidence="6">
    <location>
        <begin position="1338"/>
        <end position="1351"/>
    </location>
</feature>
<feature type="region of interest" description="Disordered" evidence="6">
    <location>
        <begin position="235"/>
        <end position="1284"/>
    </location>
</feature>
<evidence type="ECO:0000256" key="3">
    <source>
        <dbReference type="ARBA" id="ARBA00022490"/>
    </source>
</evidence>
<feature type="compositionally biased region" description="Basic and acidic residues" evidence="6">
    <location>
        <begin position="49"/>
        <end position="75"/>
    </location>
</feature>
<feature type="compositionally biased region" description="Pro residues" evidence="6">
    <location>
        <begin position="1248"/>
        <end position="1260"/>
    </location>
</feature>
<dbReference type="OrthoDB" id="6433611at2759"/>
<dbReference type="InterPro" id="IPR008604">
    <property type="entry name" value="MAP7_fam"/>
</dbReference>
<feature type="compositionally biased region" description="Polar residues" evidence="6">
    <location>
        <begin position="1100"/>
        <end position="1123"/>
    </location>
</feature>
<feature type="compositionally biased region" description="Low complexity" evidence="6">
    <location>
        <begin position="664"/>
        <end position="674"/>
    </location>
</feature>
<comment type="subcellular location">
    <subcellularLocation>
        <location evidence="1">Cytoplasm</location>
        <location evidence="1">Cytoskeleton</location>
    </subcellularLocation>
</comment>
<feature type="region of interest" description="Disordered" evidence="6">
    <location>
        <begin position="1"/>
        <end position="75"/>
    </location>
</feature>
<feature type="compositionally biased region" description="Polar residues" evidence="6">
    <location>
        <begin position="876"/>
        <end position="899"/>
    </location>
</feature>
<evidence type="ECO:0000313" key="8">
    <source>
        <dbReference type="Proteomes" id="UP000494106"/>
    </source>
</evidence>
<evidence type="ECO:0000256" key="2">
    <source>
        <dbReference type="ARBA" id="ARBA00007525"/>
    </source>
</evidence>
<reference evidence="7 8" key="1">
    <citation type="submission" date="2020-04" db="EMBL/GenBank/DDBJ databases">
        <authorList>
            <person name="Wallbank WR R."/>
            <person name="Pardo Diaz C."/>
            <person name="Kozak K."/>
            <person name="Martin S."/>
            <person name="Jiggins C."/>
            <person name="Moest M."/>
            <person name="Warren A I."/>
            <person name="Byers J.R.P. K."/>
            <person name="Montejo-Kovacevich G."/>
            <person name="Yen C E."/>
        </authorList>
    </citation>
    <scope>NUCLEOTIDE SEQUENCE [LARGE SCALE GENOMIC DNA]</scope>
</reference>
<feature type="compositionally biased region" description="Pro residues" evidence="6">
    <location>
        <begin position="1549"/>
        <end position="1564"/>
    </location>
</feature>
<comment type="caution">
    <text evidence="7">The sequence shown here is derived from an EMBL/GenBank/DDBJ whole genome shotgun (WGS) entry which is preliminary data.</text>
</comment>
<evidence type="ECO:0000256" key="1">
    <source>
        <dbReference type="ARBA" id="ARBA00004245"/>
    </source>
</evidence>
<keyword evidence="5" id="KW-0206">Cytoskeleton</keyword>
<feature type="compositionally biased region" description="Basic and acidic residues" evidence="6">
    <location>
        <begin position="1587"/>
        <end position="1599"/>
    </location>
</feature>
<gene>
    <name evidence="7" type="ORF">APLA_LOCUS5432</name>
</gene>
<evidence type="ECO:0000256" key="5">
    <source>
        <dbReference type="ARBA" id="ARBA00023212"/>
    </source>
</evidence>
<feature type="compositionally biased region" description="Polar residues" evidence="6">
    <location>
        <begin position="1156"/>
        <end position="1179"/>
    </location>
</feature>
<feature type="compositionally biased region" description="Basic and acidic residues" evidence="6">
    <location>
        <begin position="1386"/>
        <end position="1522"/>
    </location>
</feature>
<dbReference type="PANTHER" id="PTHR15073:SF1">
    <property type="entry name" value="RETICULOCYTE-BINDING PROTEIN HOMOLOG 2A"/>
    <property type="match status" value="1"/>
</dbReference>
<organism evidence="7 8">
    <name type="scientific">Arctia plantaginis</name>
    <name type="common">Wood tiger moth</name>
    <name type="synonym">Phalaena plantaginis</name>
    <dbReference type="NCBI Taxonomy" id="874455"/>
    <lineage>
        <taxon>Eukaryota</taxon>
        <taxon>Metazoa</taxon>
        <taxon>Ecdysozoa</taxon>
        <taxon>Arthropoda</taxon>
        <taxon>Hexapoda</taxon>
        <taxon>Insecta</taxon>
        <taxon>Pterygota</taxon>
        <taxon>Neoptera</taxon>
        <taxon>Endopterygota</taxon>
        <taxon>Lepidoptera</taxon>
        <taxon>Glossata</taxon>
        <taxon>Ditrysia</taxon>
        <taxon>Noctuoidea</taxon>
        <taxon>Erebidae</taxon>
        <taxon>Arctiinae</taxon>
        <taxon>Arctia</taxon>
    </lineage>
</organism>
<feature type="compositionally biased region" description="Polar residues" evidence="6">
    <location>
        <begin position="932"/>
        <end position="955"/>
    </location>
</feature>
<sequence length="1718" mass="184106">MVDDVKDITETAESKEALDRARLSRERREAEQRKRLDELRAHAAAAQAQREKRDEDRRRRQAEQRQKDDERRLQVEERKRAIWEASISRREALLQRERDRTERLERQRAARSAPRPAFAFGSSTPRLLEPVDSAGFFWAARRAASTTNVMFASAPLTRRASALQLDTSDTDNKDEPERTPQPIMWSSVARRRTDLVPTVPAPRAPGRAYSMTRLDRLPPQRPLHWASPSMHHLNRAQTRSGDTTPGSRPGSALSNATGVIRRPTSAPRKPRPASIAGTGVNTPRGGGDTLAQSCASTPSVSRDSTQVMGGGDVPRRANTTPRRPRPNSLHAHSKPGECTAGSSGHTPHSCASTPSVSRDSTQVMGGGDVPRRANTTPRRPRPNSLHAHSKPGECTAGSSGHTPHSCASTPSVSRDSTQVMGGGDVPRRANTTPRRPRPNSLHAHSKPGECTAGSSGHTPHSCASTPSVSRDSTQVMGGGDVPRRANTTPRRPRPNSLHAHSKPGECTAGSSGHTPHSCASTPSVSRDSTQVMGGGDVPRRANTTPRRPRPNSLHAHSKPGECTAGSSGHTPHSCASTPSVSRDSTQVMGGGDVPRRANTTPRRPRPNSLHAHSKPGECTAGSSGHTPHSCASTPSVSRDSTQVMGGGGRASTRQHHAAPPPPQLATRTQQTRTQVMGGGDVPRRANTTPRRPRPNSLHAHSKPGECTAGSSGHTPHSCASTPSVSRDSTQVMGGGDVPRRANTTPRRPRPNSLHAHSKPGECTAGSSGHTPHSCASTPSVSRDSTQVMGGGDVPRRANTTPRRPRPNSLHAHSKPGECTAGSSGHTPHSCASTPSVSRDSTQVMGGGDVPRRANTTPRRPRPNSLHAHSKPGECTAGSSGHTPHSCASTPSVSRDSTQVMGGGDVPRRANTTPRRPRPNSLHAHSKPGECTAGSSGHTPHSCASTPSVSRDSTQVMGGGDVPRRANTTPRRPRPNSLHAHSKPGECTAGSSGHTPHSCASTPSVSRDSTQVMGGGDVPRRANTTPRRPRPNSLHAHSKPGECTAGSSGHTPHSCASTPSVSRDSTQVMGGGDVPRRANTTPRRPRPNSLHAHSKPGECTAGSSGHTPHSCASTPSVSRDSTQVMGGGDVPRRANTTPRRPRPNSLHAHSKPGECTAGSSGHTPHSCASTPSVSRDSTQVMGGGDVPRRANTTPRRPRPNSLHAHSKPAPPTVPGEGKPPLHRKPKPSKEHDKAARGKSLSASPGRALSPPPPAHTAPPAHPAHIKDPSAEKDVTKTPAGVVDGGGVTSVVVAKSQVDAVEVTQKLEALQIQNGDAHVNHKANEIKEAVEDKQESKIEQVTQVTKQEETVSQIVKKEEKREEREEKKESSVEKTDENEMTASMSRRITTEEQAKAALAERRRRAREELERQAELERQRIQREAEEEAERQRQEEERQRREEEEARELAQLQRKMEEEKLRKAIEAQQQLEREEASRKVREEAERQARAREDEEKRRAAEEAERLRREEAEREERERLVRKQRVEAIMARTRLRKQAEEDKSKSQAVAAPAGPPPPPPPAPAPAPPAAADNGNEQPAADLLALNVAQAEESKPVEVTSTERVEEESSVAPAAHSATNNGNVTADLLGLSHTQDTGDKTEEQTTATKLAANDNAPSVEPNNGNSQLASVGHISANFIQTERMSNETQTKMSEVPNLLDDDFTTHNGHGTTLNHPLTLQNAI</sequence>
<dbReference type="PANTHER" id="PTHR15073">
    <property type="entry name" value="MICROTUBULE-ASSOCIATED PROTEIN"/>
    <property type="match status" value="1"/>
</dbReference>
<feature type="compositionally biased region" description="Polar residues" evidence="6">
    <location>
        <begin position="508"/>
        <end position="531"/>
    </location>
</feature>
<dbReference type="EMBL" id="CADEBC010000479">
    <property type="protein sequence ID" value="CAB3233819.1"/>
    <property type="molecule type" value="Genomic_DNA"/>
</dbReference>
<feature type="compositionally biased region" description="Polar residues" evidence="6">
    <location>
        <begin position="290"/>
        <end position="307"/>
    </location>
</feature>
<evidence type="ECO:0000256" key="4">
    <source>
        <dbReference type="ARBA" id="ARBA00023054"/>
    </source>
</evidence>
<feature type="compositionally biased region" description="Polar residues" evidence="6">
    <location>
        <begin position="988"/>
        <end position="1011"/>
    </location>
</feature>
<keyword evidence="3" id="KW-0963">Cytoplasm</keyword>
<evidence type="ECO:0008006" key="9">
    <source>
        <dbReference type="Google" id="ProtNLM"/>
    </source>
</evidence>
<feature type="compositionally biased region" description="Polar residues" evidence="6">
    <location>
        <begin position="452"/>
        <end position="475"/>
    </location>
</feature>
<dbReference type="InterPro" id="IPR051483">
    <property type="entry name" value="MAP7_domain-containing"/>
</dbReference>
<dbReference type="Pfam" id="PF05672">
    <property type="entry name" value="MAP7"/>
    <property type="match status" value="1"/>
</dbReference>
<dbReference type="GO" id="GO:0015630">
    <property type="term" value="C:microtubule cytoskeleton"/>
    <property type="evidence" value="ECO:0007669"/>
    <property type="project" value="InterPro"/>
</dbReference>
<keyword evidence="8" id="KW-1185">Reference proteome</keyword>
<evidence type="ECO:0000313" key="7">
    <source>
        <dbReference type="EMBL" id="CAB3233819.1"/>
    </source>
</evidence>
<comment type="similarity">
    <text evidence="2">Belongs to the MAP7 family.</text>
</comment>
<protein>
    <recommendedName>
        <fullName evidence="9">Ensconsin-like</fullName>
    </recommendedName>
</protein>
<feature type="compositionally biased region" description="Polar residues" evidence="6">
    <location>
        <begin position="340"/>
        <end position="363"/>
    </location>
</feature>
<feature type="region of interest" description="Disordered" evidence="6">
    <location>
        <begin position="1338"/>
        <end position="1620"/>
    </location>
</feature>
<proteinExistence type="inferred from homology"/>
<feature type="compositionally biased region" description="Polar residues" evidence="6">
    <location>
        <begin position="708"/>
        <end position="731"/>
    </location>
</feature>
<feature type="compositionally biased region" description="Polar residues" evidence="6">
    <location>
        <begin position="820"/>
        <end position="843"/>
    </location>
</feature>
<feature type="compositionally biased region" description="Basic and acidic residues" evidence="6">
    <location>
        <begin position="1"/>
        <end position="41"/>
    </location>
</feature>
<dbReference type="GO" id="GO:0000226">
    <property type="term" value="P:microtubule cytoskeleton organization"/>
    <property type="evidence" value="ECO:0007669"/>
    <property type="project" value="InterPro"/>
</dbReference>
<feature type="compositionally biased region" description="Polar residues" evidence="6">
    <location>
        <begin position="235"/>
        <end position="257"/>
    </location>
</feature>
<feature type="compositionally biased region" description="Basic and acidic residues" evidence="6">
    <location>
        <begin position="1263"/>
        <end position="1274"/>
    </location>
</feature>
<accession>A0A8S0ZPS3</accession>
<feature type="compositionally biased region" description="Polar residues" evidence="6">
    <location>
        <begin position="620"/>
        <end position="643"/>
    </location>
</feature>
<feature type="compositionally biased region" description="Polar residues" evidence="6">
    <location>
        <begin position="764"/>
        <end position="787"/>
    </location>
</feature>
<feature type="compositionally biased region" description="Polar residues" evidence="6">
    <location>
        <begin position="396"/>
        <end position="419"/>
    </location>
</feature>